<proteinExistence type="predicted"/>
<evidence type="ECO:0000313" key="2">
    <source>
        <dbReference type="Proteomes" id="UP000785200"/>
    </source>
</evidence>
<gene>
    <name evidence="1" type="ORF">D0Z07_4757</name>
</gene>
<name>A0A9P7AXC9_9HELO</name>
<dbReference type="Proteomes" id="UP000785200">
    <property type="component" value="Unassembled WGS sequence"/>
</dbReference>
<keyword evidence="2" id="KW-1185">Reference proteome</keyword>
<organism evidence="1 2">
    <name type="scientific">Hyphodiscus hymeniophilus</name>
    <dbReference type="NCBI Taxonomy" id="353542"/>
    <lineage>
        <taxon>Eukaryota</taxon>
        <taxon>Fungi</taxon>
        <taxon>Dikarya</taxon>
        <taxon>Ascomycota</taxon>
        <taxon>Pezizomycotina</taxon>
        <taxon>Leotiomycetes</taxon>
        <taxon>Helotiales</taxon>
        <taxon>Hyphodiscaceae</taxon>
        <taxon>Hyphodiscus</taxon>
    </lineage>
</organism>
<comment type="caution">
    <text evidence="1">The sequence shown here is derived from an EMBL/GenBank/DDBJ whole genome shotgun (WGS) entry which is preliminary data.</text>
</comment>
<dbReference type="AlphaFoldDB" id="A0A9P7AXC9"/>
<evidence type="ECO:0000313" key="1">
    <source>
        <dbReference type="EMBL" id="KAG0648974.1"/>
    </source>
</evidence>
<dbReference type="EMBL" id="VNKQ01000009">
    <property type="protein sequence ID" value="KAG0648974.1"/>
    <property type="molecule type" value="Genomic_DNA"/>
</dbReference>
<dbReference type="InterPro" id="IPR011990">
    <property type="entry name" value="TPR-like_helical_dom_sf"/>
</dbReference>
<dbReference type="Gene3D" id="1.25.40.10">
    <property type="entry name" value="Tetratricopeptide repeat domain"/>
    <property type="match status" value="1"/>
</dbReference>
<protein>
    <submittedName>
        <fullName evidence="1">Uncharacterized protein</fullName>
    </submittedName>
</protein>
<sequence length="212" mass="24009">MIVASVLFAKAFTLGDYEDAEKLLVDCSKGLSRLSDRHPWVLTSDSTLALALFAHGRTVILGHGHPDIFLSMTWKGEILETYFYRQSAFFRSEELTLIFGPEHRSTPQCKVNFAAAKLERETTAHYEFAQSLYNDHLLAALRNPGDLHPETLKSKANWARSMILRGPKRHEEAKQLWMEACAGFAKVLGLDGIATVPAYREYEDFFSENKKP</sequence>
<accession>A0A9P7AXC9</accession>
<dbReference type="OrthoDB" id="5986190at2759"/>
<reference evidence="1" key="1">
    <citation type="submission" date="2019-07" db="EMBL/GenBank/DDBJ databases">
        <title>Hyphodiscus hymeniophilus genome sequencing and assembly.</title>
        <authorList>
            <person name="Kramer G."/>
            <person name="Nodwell J."/>
        </authorList>
    </citation>
    <scope>NUCLEOTIDE SEQUENCE</scope>
    <source>
        <strain evidence="1">ATCC 34498</strain>
    </source>
</reference>